<proteinExistence type="predicted"/>
<keyword evidence="2" id="KW-1185">Reference proteome</keyword>
<feature type="non-terminal residue" evidence="1">
    <location>
        <position position="1"/>
    </location>
</feature>
<protein>
    <submittedName>
        <fullName evidence="1">Uncharacterized protein</fullName>
    </submittedName>
</protein>
<dbReference type="EMBL" id="LAQJ01000271">
    <property type="protein sequence ID" value="KKO18422.1"/>
    <property type="molecule type" value="Genomic_DNA"/>
</dbReference>
<dbReference type="Proteomes" id="UP000034954">
    <property type="component" value="Unassembled WGS sequence"/>
</dbReference>
<accession>A0A0M2URC3</accession>
<evidence type="ECO:0000313" key="2">
    <source>
        <dbReference type="Proteomes" id="UP000034954"/>
    </source>
</evidence>
<organism evidence="1 2">
    <name type="scientific">Candidatus Brocadia fulgida</name>
    <dbReference type="NCBI Taxonomy" id="380242"/>
    <lineage>
        <taxon>Bacteria</taxon>
        <taxon>Pseudomonadati</taxon>
        <taxon>Planctomycetota</taxon>
        <taxon>Candidatus Brocadiia</taxon>
        <taxon>Candidatus Brocadiales</taxon>
        <taxon>Candidatus Brocadiaceae</taxon>
        <taxon>Candidatus Brocadia</taxon>
    </lineage>
</organism>
<comment type="caution">
    <text evidence="1">The sequence shown here is derived from an EMBL/GenBank/DDBJ whole genome shotgun (WGS) entry which is preliminary data.</text>
</comment>
<name>A0A0M2URC3_9BACT</name>
<gene>
    <name evidence="1" type="ORF">BROFUL_02878</name>
</gene>
<evidence type="ECO:0000313" key="1">
    <source>
        <dbReference type="EMBL" id="KKO18422.1"/>
    </source>
</evidence>
<sequence length="89" mass="10305">KCMVAVIARPFPKQSPRFHKGNLVAAVPRYVYSLLCQKCQNIFYSTLYGINNVMKITGIKKETKGAYEYAYCTHIQEWTPLRRCAIKEN</sequence>
<dbReference type="AlphaFoldDB" id="A0A0M2URC3"/>
<reference evidence="1 2" key="1">
    <citation type="journal article" date="2013" name="BMC Microbiol.">
        <title>Identification of the type II cytochrome c maturation pathway in anammox bacteria by comparative genomics.</title>
        <authorList>
            <person name="Ferousi C."/>
            <person name="Speth D.R."/>
            <person name="Reimann J."/>
            <person name="Op den Camp H.J."/>
            <person name="Allen J.W."/>
            <person name="Keltjens J.T."/>
            <person name="Jetten M.S."/>
        </authorList>
    </citation>
    <scope>NUCLEOTIDE SEQUENCE [LARGE SCALE GENOMIC DNA]</scope>
    <source>
        <strain evidence="1">RU1</strain>
    </source>
</reference>